<proteinExistence type="predicted"/>
<dbReference type="PANTHER" id="PTHR33116:SF78">
    <property type="entry name" value="OS12G0587133 PROTEIN"/>
    <property type="match status" value="1"/>
</dbReference>
<dbReference type="AlphaFoldDB" id="A0AAW2WDR4"/>
<accession>A0AAW2WDR4</accession>
<gene>
    <name evidence="1" type="ORF">Slati_2463700</name>
</gene>
<reference evidence="1" key="1">
    <citation type="submission" date="2020-06" db="EMBL/GenBank/DDBJ databases">
        <authorList>
            <person name="Li T."/>
            <person name="Hu X."/>
            <person name="Zhang T."/>
            <person name="Song X."/>
            <person name="Zhang H."/>
            <person name="Dai N."/>
            <person name="Sheng W."/>
            <person name="Hou X."/>
            <person name="Wei L."/>
        </authorList>
    </citation>
    <scope>NUCLEOTIDE SEQUENCE</scope>
    <source>
        <strain evidence="1">KEN1</strain>
        <tissue evidence="1">Leaf</tissue>
    </source>
</reference>
<organism evidence="1">
    <name type="scientific">Sesamum latifolium</name>
    <dbReference type="NCBI Taxonomy" id="2727402"/>
    <lineage>
        <taxon>Eukaryota</taxon>
        <taxon>Viridiplantae</taxon>
        <taxon>Streptophyta</taxon>
        <taxon>Embryophyta</taxon>
        <taxon>Tracheophyta</taxon>
        <taxon>Spermatophyta</taxon>
        <taxon>Magnoliopsida</taxon>
        <taxon>eudicotyledons</taxon>
        <taxon>Gunneridae</taxon>
        <taxon>Pentapetalae</taxon>
        <taxon>asterids</taxon>
        <taxon>lamiids</taxon>
        <taxon>Lamiales</taxon>
        <taxon>Pedaliaceae</taxon>
        <taxon>Sesamum</taxon>
    </lineage>
</organism>
<protein>
    <recommendedName>
        <fullName evidence="2">Reverse transcriptase domain-containing protein</fullName>
    </recommendedName>
</protein>
<comment type="caution">
    <text evidence="1">The sequence shown here is derived from an EMBL/GenBank/DDBJ whole genome shotgun (WGS) entry which is preliminary data.</text>
</comment>
<evidence type="ECO:0008006" key="2">
    <source>
        <dbReference type="Google" id="ProtNLM"/>
    </source>
</evidence>
<evidence type="ECO:0000313" key="1">
    <source>
        <dbReference type="EMBL" id="KAL0439807.1"/>
    </source>
</evidence>
<sequence>MNTTGQIFTDQQDVINEFIAFYQALLGGERRVRLIDLCYLRPWAWHIINEDKAIQLTRRVTPDEVKQALISMRIKHQGQMDTHRDSLKQLGRLLGRSHHQDYFVQRLSGVLDDLISPSQNAFVPGRSIGDNILLAQELFHGYNQQHLPPRCALKVDIQKAYDTDGGFAYHWRCEALFNRADVDSVHTFNQGLTIFADLSGLHVNPQKSHLILSRSASDVRDTLLTLLDFCKGFLPLRYLGLPLLASRLTIADCRPLLLKIDSRIKGWDGIMLSFVGRVQLIKSVLIALQVYWAMAFILPKTIIREIEKRLRSFLWKGSNGGGYAKVSWQQVCRPINEGGLGIRDLHALNRGLMSRHLWRIISADSTSLWVDWIFHYRLRTHSVWTVSNRTGSWGWRKLIRLWGILQQFIEYKIGSGASFSLWHDPWHELGPLILRFPMGPRHRDTLPTAFLNTVIMEGAWCWPPITNMESVEITHSLPIMEVRIGLYGLLQGVRSLLLLLMLFFVRLDPQ</sequence>
<reference evidence="1" key="2">
    <citation type="journal article" date="2024" name="Plant">
        <title>Genomic evolution and insights into agronomic trait innovations of Sesamum species.</title>
        <authorList>
            <person name="Miao H."/>
            <person name="Wang L."/>
            <person name="Qu L."/>
            <person name="Liu H."/>
            <person name="Sun Y."/>
            <person name="Le M."/>
            <person name="Wang Q."/>
            <person name="Wei S."/>
            <person name="Zheng Y."/>
            <person name="Lin W."/>
            <person name="Duan Y."/>
            <person name="Cao H."/>
            <person name="Xiong S."/>
            <person name="Wang X."/>
            <person name="Wei L."/>
            <person name="Li C."/>
            <person name="Ma Q."/>
            <person name="Ju M."/>
            <person name="Zhao R."/>
            <person name="Li G."/>
            <person name="Mu C."/>
            <person name="Tian Q."/>
            <person name="Mei H."/>
            <person name="Zhang T."/>
            <person name="Gao T."/>
            <person name="Zhang H."/>
        </authorList>
    </citation>
    <scope>NUCLEOTIDE SEQUENCE</scope>
    <source>
        <strain evidence="1">KEN1</strain>
    </source>
</reference>
<dbReference type="PANTHER" id="PTHR33116">
    <property type="entry name" value="REVERSE TRANSCRIPTASE ZINC-BINDING DOMAIN-CONTAINING PROTEIN-RELATED-RELATED"/>
    <property type="match status" value="1"/>
</dbReference>
<dbReference type="EMBL" id="JACGWN010000008">
    <property type="protein sequence ID" value="KAL0439807.1"/>
    <property type="molecule type" value="Genomic_DNA"/>
</dbReference>
<name>A0AAW2WDR4_9LAMI</name>